<dbReference type="Proteomes" id="UP001565927">
    <property type="component" value="Unassembled WGS sequence"/>
</dbReference>
<comment type="caution">
    <text evidence="5">The sequence shown here is derived from an EMBL/GenBank/DDBJ whole genome shotgun (WGS) entry which is preliminary data.</text>
</comment>
<dbReference type="Pfam" id="PF00107">
    <property type="entry name" value="ADH_zinc_N"/>
    <property type="match status" value="1"/>
</dbReference>
<accession>A0ABV4H0Q7</accession>
<dbReference type="InterPro" id="IPR020843">
    <property type="entry name" value="ER"/>
</dbReference>
<dbReference type="InterPro" id="IPR011032">
    <property type="entry name" value="GroES-like_sf"/>
</dbReference>
<keyword evidence="6" id="KW-1185">Reference proteome</keyword>
<protein>
    <submittedName>
        <fullName evidence="5">Alcohol dehydrogenase catalytic domain-containing protein</fullName>
    </submittedName>
</protein>
<name>A0ABV4H0Q7_9ACTN</name>
<evidence type="ECO:0000256" key="2">
    <source>
        <dbReference type="ARBA" id="ARBA00023002"/>
    </source>
</evidence>
<dbReference type="SMART" id="SM00829">
    <property type="entry name" value="PKS_ER"/>
    <property type="match status" value="1"/>
</dbReference>
<reference evidence="5 6" key="1">
    <citation type="submission" date="2024-07" db="EMBL/GenBank/DDBJ databases">
        <authorList>
            <person name="Thanompreechachai J."/>
            <person name="Duangmal K."/>
        </authorList>
    </citation>
    <scope>NUCLEOTIDE SEQUENCE [LARGE SCALE GENOMIC DNA]</scope>
    <source>
        <strain evidence="5 6">LSe6-4</strain>
    </source>
</reference>
<feature type="domain" description="Enoyl reductase (ER)" evidence="4">
    <location>
        <begin position="11"/>
        <end position="362"/>
    </location>
</feature>
<dbReference type="EMBL" id="JBGFTU010000010">
    <property type="protein sequence ID" value="MEZ0165146.1"/>
    <property type="molecule type" value="Genomic_DNA"/>
</dbReference>
<dbReference type="RefSeq" id="WP_370441372.1">
    <property type="nucleotide sequence ID" value="NZ_JBGFTU010000010.1"/>
</dbReference>
<keyword evidence="3" id="KW-0812">Transmembrane</keyword>
<evidence type="ECO:0000313" key="5">
    <source>
        <dbReference type="EMBL" id="MEZ0165146.1"/>
    </source>
</evidence>
<keyword evidence="3" id="KW-0472">Membrane</keyword>
<dbReference type="PANTHER" id="PTHR43401:SF5">
    <property type="entry name" value="ALCOHOL DEHYDROGENASE-RELATED"/>
    <property type="match status" value="1"/>
</dbReference>
<dbReference type="SUPFAM" id="SSF51735">
    <property type="entry name" value="NAD(P)-binding Rossmann-fold domains"/>
    <property type="match status" value="1"/>
</dbReference>
<dbReference type="Pfam" id="PF08240">
    <property type="entry name" value="ADH_N"/>
    <property type="match status" value="1"/>
</dbReference>
<comment type="cofactor">
    <cofactor evidence="1">
        <name>Zn(2+)</name>
        <dbReference type="ChEBI" id="CHEBI:29105"/>
    </cofactor>
</comment>
<proteinExistence type="predicted"/>
<evidence type="ECO:0000313" key="6">
    <source>
        <dbReference type="Proteomes" id="UP001565927"/>
    </source>
</evidence>
<evidence type="ECO:0000256" key="3">
    <source>
        <dbReference type="SAM" id="Phobius"/>
    </source>
</evidence>
<keyword evidence="3" id="KW-1133">Transmembrane helix</keyword>
<keyword evidence="2" id="KW-0560">Oxidoreductase</keyword>
<feature type="transmembrane region" description="Helical" evidence="3">
    <location>
        <begin position="187"/>
        <end position="209"/>
    </location>
</feature>
<sequence>MATMRAARMHALHQPFTVDEVEVPEPRPTDVLVQVKACGIVPNLGNVLNFLPEWWPHLTFPPLPAIFGLDVAGVVVATGAQVHGIEAGQRVYVNPGRHCGGCHACRTGDPQQCPAYTFSGYFGFGPGSAELFADYPYGGLAEYMTAPLYSLVTIPDNLSFEGAARLGYLGTAYRALREARVDSNSVVVVNGASGTLGVGAVLMALAMGARKVLGIARNRGLLAQVEALDPHRVGVFSTVDAAEGDVAAWIRESSGGRGADIVIDALQSGAEPQPLLEALAGLARGGRHVPVGGVLGALPINLNVLMSNDQRVVASLWFDTADGQAMASMVESGVLDLSVLEHEVFELEQVNEALAVIANRNGGFSNYVLKP</sequence>
<dbReference type="Gene3D" id="3.40.50.720">
    <property type="entry name" value="NAD(P)-binding Rossmann-like Domain"/>
    <property type="match status" value="1"/>
</dbReference>
<evidence type="ECO:0000256" key="1">
    <source>
        <dbReference type="ARBA" id="ARBA00001947"/>
    </source>
</evidence>
<dbReference type="InterPro" id="IPR013149">
    <property type="entry name" value="ADH-like_C"/>
</dbReference>
<organism evidence="5 6">
    <name type="scientific">Kineococcus halophytocola</name>
    <dbReference type="NCBI Taxonomy" id="3234027"/>
    <lineage>
        <taxon>Bacteria</taxon>
        <taxon>Bacillati</taxon>
        <taxon>Actinomycetota</taxon>
        <taxon>Actinomycetes</taxon>
        <taxon>Kineosporiales</taxon>
        <taxon>Kineosporiaceae</taxon>
        <taxon>Kineococcus</taxon>
    </lineage>
</organism>
<gene>
    <name evidence="5" type="ORF">AB2L27_10270</name>
</gene>
<dbReference type="SUPFAM" id="SSF50129">
    <property type="entry name" value="GroES-like"/>
    <property type="match status" value="1"/>
</dbReference>
<dbReference type="InterPro" id="IPR013154">
    <property type="entry name" value="ADH-like_N"/>
</dbReference>
<dbReference type="InterPro" id="IPR036291">
    <property type="entry name" value="NAD(P)-bd_dom_sf"/>
</dbReference>
<dbReference type="InterPro" id="IPR050129">
    <property type="entry name" value="Zn_alcohol_dh"/>
</dbReference>
<evidence type="ECO:0000259" key="4">
    <source>
        <dbReference type="SMART" id="SM00829"/>
    </source>
</evidence>
<dbReference type="Gene3D" id="3.90.180.10">
    <property type="entry name" value="Medium-chain alcohol dehydrogenases, catalytic domain"/>
    <property type="match status" value="1"/>
</dbReference>
<dbReference type="PANTHER" id="PTHR43401">
    <property type="entry name" value="L-THREONINE 3-DEHYDROGENASE"/>
    <property type="match status" value="1"/>
</dbReference>